<evidence type="ECO:0000313" key="2">
    <source>
        <dbReference type="Proteomes" id="UP000828390"/>
    </source>
</evidence>
<reference evidence="1" key="2">
    <citation type="submission" date="2020-11" db="EMBL/GenBank/DDBJ databases">
        <authorList>
            <person name="McCartney M.A."/>
            <person name="Auch B."/>
            <person name="Kono T."/>
            <person name="Mallez S."/>
            <person name="Becker A."/>
            <person name="Gohl D.M."/>
            <person name="Silverstein K.A.T."/>
            <person name="Koren S."/>
            <person name="Bechman K.B."/>
            <person name="Herman A."/>
            <person name="Abrahante J.E."/>
            <person name="Garbe J."/>
        </authorList>
    </citation>
    <scope>NUCLEOTIDE SEQUENCE</scope>
    <source>
        <strain evidence="1">Duluth1</strain>
        <tissue evidence="1">Whole animal</tissue>
    </source>
</reference>
<name>A0A9D4D1B0_DREPO</name>
<gene>
    <name evidence="1" type="ORF">DPMN_043404</name>
</gene>
<keyword evidence="2" id="KW-1185">Reference proteome</keyword>
<evidence type="ECO:0000313" key="1">
    <source>
        <dbReference type="EMBL" id="KAH3736830.1"/>
    </source>
</evidence>
<sequence length="81" mass="8894">MPKAPSAFHTDCAGKPLHHTSTGKIQVVYPLFLHISASSWYFDRFLSFASSVLSSQGTVSSRSIIFFGAVDQMTNSGHRFV</sequence>
<dbReference type="EMBL" id="JAIWYP010000011">
    <property type="protein sequence ID" value="KAH3736830.1"/>
    <property type="molecule type" value="Genomic_DNA"/>
</dbReference>
<accession>A0A9D4D1B0</accession>
<proteinExistence type="predicted"/>
<reference evidence="1" key="1">
    <citation type="journal article" date="2019" name="bioRxiv">
        <title>The Genome of the Zebra Mussel, Dreissena polymorpha: A Resource for Invasive Species Research.</title>
        <authorList>
            <person name="McCartney M.A."/>
            <person name="Auch B."/>
            <person name="Kono T."/>
            <person name="Mallez S."/>
            <person name="Zhang Y."/>
            <person name="Obille A."/>
            <person name="Becker A."/>
            <person name="Abrahante J.E."/>
            <person name="Garbe J."/>
            <person name="Badalamenti J.P."/>
            <person name="Herman A."/>
            <person name="Mangelson H."/>
            <person name="Liachko I."/>
            <person name="Sullivan S."/>
            <person name="Sone E.D."/>
            <person name="Koren S."/>
            <person name="Silverstein K.A.T."/>
            <person name="Beckman K.B."/>
            <person name="Gohl D.M."/>
        </authorList>
    </citation>
    <scope>NUCLEOTIDE SEQUENCE</scope>
    <source>
        <strain evidence="1">Duluth1</strain>
        <tissue evidence="1">Whole animal</tissue>
    </source>
</reference>
<dbReference type="Proteomes" id="UP000828390">
    <property type="component" value="Unassembled WGS sequence"/>
</dbReference>
<comment type="caution">
    <text evidence="1">The sequence shown here is derived from an EMBL/GenBank/DDBJ whole genome shotgun (WGS) entry which is preliminary data.</text>
</comment>
<organism evidence="1 2">
    <name type="scientific">Dreissena polymorpha</name>
    <name type="common">Zebra mussel</name>
    <name type="synonym">Mytilus polymorpha</name>
    <dbReference type="NCBI Taxonomy" id="45954"/>
    <lineage>
        <taxon>Eukaryota</taxon>
        <taxon>Metazoa</taxon>
        <taxon>Spiralia</taxon>
        <taxon>Lophotrochozoa</taxon>
        <taxon>Mollusca</taxon>
        <taxon>Bivalvia</taxon>
        <taxon>Autobranchia</taxon>
        <taxon>Heteroconchia</taxon>
        <taxon>Euheterodonta</taxon>
        <taxon>Imparidentia</taxon>
        <taxon>Neoheterodontei</taxon>
        <taxon>Myida</taxon>
        <taxon>Dreissenoidea</taxon>
        <taxon>Dreissenidae</taxon>
        <taxon>Dreissena</taxon>
    </lineage>
</organism>
<protein>
    <submittedName>
        <fullName evidence="1">Uncharacterized protein</fullName>
    </submittedName>
</protein>
<dbReference type="AlphaFoldDB" id="A0A9D4D1B0"/>